<dbReference type="STRING" id="110505.ACT16_05210"/>
<dbReference type="PROSITE" id="PS51118">
    <property type="entry name" value="HTH_HXLR"/>
    <property type="match status" value="1"/>
</dbReference>
<dbReference type="PANTHER" id="PTHR33204:SF18">
    <property type="entry name" value="TRANSCRIPTIONAL REGULATORY PROTEIN"/>
    <property type="match status" value="1"/>
</dbReference>
<sequence length="221" mass="23543">MAGKKSYNQNCPIARGLDILGERWTLLILRELLGGARRYADLRAALPGIATNLLADRLRELEDAGLIARAELPPPIARTVYTLSELGWRKVPPVIQAIAIFGLELLEPADSALTPLNGFLAGILLGADPARIANLSASYRVEIDGRRFDFGVSRGSLTAASGPPAVTVTASPAELITARLGSTSAERKAALRRWKFDGQTDAVKAMRSAFQLTGDPGLSLG</sequence>
<evidence type="ECO:0000313" key="1">
    <source>
        <dbReference type="EMBL" id="BCO38290.1"/>
    </source>
</evidence>
<reference evidence="1 2" key="1">
    <citation type="submission" date="2020-12" db="EMBL/GenBank/DDBJ databases">
        <title>Complete genome sequence of Mycobacterium heckeshornense JCM 15655T, closely related to a pathogenic non-tuberculous mycobacterial species Mycobacterium xenopi.</title>
        <authorList>
            <person name="Yoshida M."/>
            <person name="Fukano H."/>
            <person name="Asakura T."/>
            <person name="Suzuki M."/>
            <person name="Hoshino Y."/>
        </authorList>
    </citation>
    <scope>NUCLEOTIDE SEQUENCE [LARGE SCALE GENOMIC DNA]</scope>
    <source>
        <strain evidence="1 2">JCM 15655</strain>
    </source>
</reference>
<dbReference type="Proteomes" id="UP000595446">
    <property type="component" value="Chromosome"/>
</dbReference>
<evidence type="ECO:0000313" key="2">
    <source>
        <dbReference type="Proteomes" id="UP000595446"/>
    </source>
</evidence>
<organism evidence="1 2">
    <name type="scientific">Mycobacterium heckeshornense</name>
    <dbReference type="NCBI Taxonomy" id="110505"/>
    <lineage>
        <taxon>Bacteria</taxon>
        <taxon>Bacillati</taxon>
        <taxon>Actinomycetota</taxon>
        <taxon>Actinomycetes</taxon>
        <taxon>Mycobacteriales</taxon>
        <taxon>Mycobacteriaceae</taxon>
        <taxon>Mycobacterium</taxon>
    </lineage>
</organism>
<proteinExistence type="predicted"/>
<dbReference type="AlphaFoldDB" id="A0A2G8BCL2"/>
<dbReference type="SUPFAM" id="SSF46785">
    <property type="entry name" value="Winged helix' DNA-binding domain"/>
    <property type="match status" value="1"/>
</dbReference>
<dbReference type="InterPro" id="IPR036388">
    <property type="entry name" value="WH-like_DNA-bd_sf"/>
</dbReference>
<dbReference type="PANTHER" id="PTHR33204">
    <property type="entry name" value="TRANSCRIPTIONAL REGULATOR, MARR FAMILY"/>
    <property type="match status" value="1"/>
</dbReference>
<dbReference type="RefSeq" id="WP_048890395.1">
    <property type="nucleotide sequence ID" value="NZ_AP024237.1"/>
</dbReference>
<dbReference type="EMBL" id="AP024237">
    <property type="protein sequence ID" value="BCO38290.1"/>
    <property type="molecule type" value="Genomic_DNA"/>
</dbReference>
<dbReference type="InterPro" id="IPR002577">
    <property type="entry name" value="HTH_HxlR"/>
</dbReference>
<gene>
    <name evidence="1" type="ORF">MHEC_47230</name>
</gene>
<protein>
    <submittedName>
        <fullName evidence="1">HxlR family transcriptional regulator</fullName>
    </submittedName>
</protein>
<dbReference type="Pfam" id="PF01638">
    <property type="entry name" value="HxlR"/>
    <property type="match status" value="1"/>
</dbReference>
<dbReference type="Gene3D" id="1.10.10.10">
    <property type="entry name" value="Winged helix-like DNA-binding domain superfamily/Winged helix DNA-binding domain"/>
    <property type="match status" value="1"/>
</dbReference>
<dbReference type="InterPro" id="IPR036390">
    <property type="entry name" value="WH_DNA-bd_sf"/>
</dbReference>
<dbReference type="OrthoDB" id="9792527at2"/>
<name>A0A2G8BCL2_9MYCO</name>
<accession>A0A2G8BCL2</accession>
<keyword evidence="2" id="KW-1185">Reference proteome</keyword>